<feature type="region of interest" description="Disordered" evidence="6">
    <location>
        <begin position="133"/>
        <end position="166"/>
    </location>
</feature>
<dbReference type="InterPro" id="IPR036373">
    <property type="entry name" value="Ribosomal_bL17_sf"/>
</dbReference>
<reference evidence="7 8" key="1">
    <citation type="submission" date="2019-02" db="EMBL/GenBank/DDBJ databases">
        <title>Genomic data mining of an Antarctic deep-sea actinobacterium, Janibacterlimosus P3-3-X1.</title>
        <authorList>
            <person name="Liao L."/>
            <person name="Chen B."/>
        </authorList>
    </citation>
    <scope>NUCLEOTIDE SEQUENCE [LARGE SCALE GENOMIC DNA]</scope>
    <source>
        <strain evidence="7 8">P3-3-X1</strain>
    </source>
</reference>
<protein>
    <recommendedName>
        <fullName evidence="4">Large ribosomal subunit protein bL17</fullName>
    </recommendedName>
</protein>
<dbReference type="AlphaFoldDB" id="A0A4P6MT14"/>
<evidence type="ECO:0000256" key="6">
    <source>
        <dbReference type="SAM" id="MobiDB-lite"/>
    </source>
</evidence>
<evidence type="ECO:0000313" key="7">
    <source>
        <dbReference type="EMBL" id="QBF46891.1"/>
    </source>
</evidence>
<feature type="compositionally biased region" description="Acidic residues" evidence="6">
    <location>
        <begin position="148"/>
        <end position="162"/>
    </location>
</feature>
<dbReference type="InterPro" id="IPR047859">
    <property type="entry name" value="Ribosomal_bL17_CS"/>
</dbReference>
<dbReference type="SUPFAM" id="SSF64263">
    <property type="entry name" value="Prokaryotic ribosomal protein L17"/>
    <property type="match status" value="1"/>
</dbReference>
<keyword evidence="8" id="KW-1185">Reference proteome</keyword>
<dbReference type="GO" id="GO:0003735">
    <property type="term" value="F:structural constituent of ribosome"/>
    <property type="evidence" value="ECO:0007669"/>
    <property type="project" value="InterPro"/>
</dbReference>
<dbReference type="PANTHER" id="PTHR14413">
    <property type="entry name" value="RIBOSOMAL PROTEIN L17"/>
    <property type="match status" value="1"/>
</dbReference>
<evidence type="ECO:0000256" key="1">
    <source>
        <dbReference type="ARBA" id="ARBA00008777"/>
    </source>
</evidence>
<proteinExistence type="inferred from homology"/>
<gene>
    <name evidence="4" type="primary">rplQ</name>
    <name evidence="7" type="ORF">EXU32_11910</name>
</gene>
<dbReference type="HAMAP" id="MF_01368">
    <property type="entry name" value="Ribosomal_bL17"/>
    <property type="match status" value="1"/>
</dbReference>
<dbReference type="Proteomes" id="UP000290408">
    <property type="component" value="Chromosome"/>
</dbReference>
<dbReference type="EMBL" id="CP036164">
    <property type="protein sequence ID" value="QBF46891.1"/>
    <property type="molecule type" value="Genomic_DNA"/>
</dbReference>
<evidence type="ECO:0000256" key="3">
    <source>
        <dbReference type="ARBA" id="ARBA00023274"/>
    </source>
</evidence>
<dbReference type="GO" id="GO:0022625">
    <property type="term" value="C:cytosolic large ribosomal subunit"/>
    <property type="evidence" value="ECO:0007669"/>
    <property type="project" value="TreeGrafter"/>
</dbReference>
<dbReference type="PROSITE" id="PS01167">
    <property type="entry name" value="RIBOSOMAL_L17"/>
    <property type="match status" value="1"/>
</dbReference>
<dbReference type="PANTHER" id="PTHR14413:SF16">
    <property type="entry name" value="LARGE RIBOSOMAL SUBUNIT PROTEIN BL17M"/>
    <property type="match status" value="1"/>
</dbReference>
<dbReference type="KEGG" id="jli:EXU32_11910"/>
<keyword evidence="3 4" id="KW-0687">Ribonucleoprotein</keyword>
<evidence type="ECO:0000256" key="5">
    <source>
        <dbReference type="RuleBase" id="RU000660"/>
    </source>
</evidence>
<dbReference type="FunFam" id="3.90.1030.10:FF:000001">
    <property type="entry name" value="50S ribosomal protein L17"/>
    <property type="match status" value="1"/>
</dbReference>
<sequence>MPTPTKGPRIGGGPAHERLILANLATALFEHDQITTTQAKAKRLRPLAERLITFAKRGDLHARRKVMTTIHDKGVVHRLFVEIAPDVADRQGGYTRITKIAPRKGDNAPMCVIELVREPVNAKPKRAVVAEAEAATKRSAKDEAAEAPVEETTTEAPAEETSEAAAPAALADLPEGAVAALEDGAAPSDEYTVKGNRDSSKYHVAGSQWYDATVAEVWFKSVDDAKSAGFEPAGGEAKQQVDEA</sequence>
<keyword evidence="2 4" id="KW-0689">Ribosomal protein</keyword>
<dbReference type="InterPro" id="IPR000456">
    <property type="entry name" value="Ribosomal_bL17"/>
</dbReference>
<dbReference type="Pfam" id="PF01196">
    <property type="entry name" value="Ribosomal_L17"/>
    <property type="match status" value="1"/>
</dbReference>
<evidence type="ECO:0000313" key="8">
    <source>
        <dbReference type="Proteomes" id="UP000290408"/>
    </source>
</evidence>
<evidence type="ECO:0000256" key="2">
    <source>
        <dbReference type="ARBA" id="ARBA00022980"/>
    </source>
</evidence>
<evidence type="ECO:0000256" key="4">
    <source>
        <dbReference type="HAMAP-Rule" id="MF_01368"/>
    </source>
</evidence>
<dbReference type="STRING" id="1216970.GCA_001570985_02929"/>
<comment type="subunit">
    <text evidence="4">Part of the 50S ribosomal subunit. Contacts protein L32.</text>
</comment>
<feature type="compositionally biased region" description="Basic and acidic residues" evidence="6">
    <location>
        <begin position="134"/>
        <end position="144"/>
    </location>
</feature>
<dbReference type="RefSeq" id="WP_130630107.1">
    <property type="nucleotide sequence ID" value="NZ_CP036164.1"/>
</dbReference>
<dbReference type="OrthoDB" id="9809073at2"/>
<comment type="similarity">
    <text evidence="1 4 5">Belongs to the bacterial ribosomal protein bL17 family.</text>
</comment>
<dbReference type="GO" id="GO:0006412">
    <property type="term" value="P:translation"/>
    <property type="evidence" value="ECO:0007669"/>
    <property type="project" value="UniProtKB-UniRule"/>
</dbReference>
<dbReference type="NCBIfam" id="TIGR00059">
    <property type="entry name" value="L17"/>
    <property type="match status" value="1"/>
</dbReference>
<organism evidence="7 8">
    <name type="scientific">Janibacter limosus</name>
    <dbReference type="NCBI Taxonomy" id="53458"/>
    <lineage>
        <taxon>Bacteria</taxon>
        <taxon>Bacillati</taxon>
        <taxon>Actinomycetota</taxon>
        <taxon>Actinomycetes</taxon>
        <taxon>Micrococcales</taxon>
        <taxon>Intrasporangiaceae</taxon>
        <taxon>Janibacter</taxon>
    </lineage>
</organism>
<accession>A0A4P6MT14</accession>
<name>A0A4P6MT14_9MICO</name>
<dbReference type="Gene3D" id="3.90.1030.10">
    <property type="entry name" value="Ribosomal protein L17"/>
    <property type="match status" value="1"/>
</dbReference>